<evidence type="ECO:0000256" key="1">
    <source>
        <dbReference type="ARBA" id="ARBA00009199"/>
    </source>
</evidence>
<dbReference type="RefSeq" id="WP_176687568.1">
    <property type="nucleotide sequence ID" value="NZ_CP048810.1"/>
</dbReference>
<dbReference type="InterPro" id="IPR036928">
    <property type="entry name" value="AS_sf"/>
</dbReference>
<proteinExistence type="inferred from homology"/>
<name>A0A6N1C858_9PSED</name>
<dbReference type="Gene3D" id="3.90.1300.10">
    <property type="entry name" value="Amidase signature (AS) domain"/>
    <property type="match status" value="1"/>
</dbReference>
<dbReference type="InterPro" id="IPR000120">
    <property type="entry name" value="Amidase"/>
</dbReference>
<dbReference type="AlphaFoldDB" id="A0A6N1C858"/>
<reference evidence="3 4" key="1">
    <citation type="submission" date="2020-02" db="EMBL/GenBank/DDBJ databases">
        <authorList>
            <person name="Liang J."/>
        </authorList>
    </citation>
    <scope>NUCLEOTIDE SEQUENCE [LARGE SCALE GENOMIC DNA]</scope>
    <source>
        <strain evidence="3 4">L22-9</strain>
    </source>
</reference>
<accession>A0A6N1C858</accession>
<dbReference type="Proteomes" id="UP000509545">
    <property type="component" value="Chromosome"/>
</dbReference>
<keyword evidence="4" id="KW-1185">Reference proteome</keyword>
<dbReference type="PROSITE" id="PS00571">
    <property type="entry name" value="AMIDASES"/>
    <property type="match status" value="1"/>
</dbReference>
<dbReference type="PANTHER" id="PTHR11895:SF7">
    <property type="entry name" value="GLUTAMYL-TRNA(GLN) AMIDOTRANSFERASE SUBUNIT A, MITOCHONDRIAL"/>
    <property type="match status" value="1"/>
</dbReference>
<evidence type="ECO:0000259" key="2">
    <source>
        <dbReference type="Pfam" id="PF01425"/>
    </source>
</evidence>
<organism evidence="3 4">
    <name type="scientific">Pseudomonas bijieensis</name>
    <dbReference type="NCBI Taxonomy" id="2681983"/>
    <lineage>
        <taxon>Bacteria</taxon>
        <taxon>Pseudomonadati</taxon>
        <taxon>Pseudomonadota</taxon>
        <taxon>Gammaproteobacteria</taxon>
        <taxon>Pseudomonadales</taxon>
        <taxon>Pseudomonadaceae</taxon>
        <taxon>Pseudomonas</taxon>
    </lineage>
</organism>
<evidence type="ECO:0000313" key="4">
    <source>
        <dbReference type="Proteomes" id="UP000509545"/>
    </source>
</evidence>
<dbReference type="GO" id="GO:0003824">
    <property type="term" value="F:catalytic activity"/>
    <property type="evidence" value="ECO:0007669"/>
    <property type="project" value="InterPro"/>
</dbReference>
<comment type="similarity">
    <text evidence="1">Belongs to the amidase family.</text>
</comment>
<dbReference type="SUPFAM" id="SSF75304">
    <property type="entry name" value="Amidase signature (AS) enzymes"/>
    <property type="match status" value="1"/>
</dbReference>
<dbReference type="InterPro" id="IPR020556">
    <property type="entry name" value="Amidase_CS"/>
</dbReference>
<dbReference type="PANTHER" id="PTHR11895">
    <property type="entry name" value="TRANSAMIDASE"/>
    <property type="match status" value="1"/>
</dbReference>
<feature type="domain" description="Amidase" evidence="2">
    <location>
        <begin position="52"/>
        <end position="454"/>
    </location>
</feature>
<dbReference type="Pfam" id="PF01425">
    <property type="entry name" value="Amidase"/>
    <property type="match status" value="1"/>
</dbReference>
<gene>
    <name evidence="3" type="ORF">GN234_00100</name>
</gene>
<dbReference type="KEGG" id="pbz:GN234_00100"/>
<evidence type="ECO:0000313" key="3">
    <source>
        <dbReference type="EMBL" id="QKS80442.1"/>
    </source>
</evidence>
<protein>
    <submittedName>
        <fullName evidence="3">Amidase</fullName>
    </submittedName>
</protein>
<sequence>MNLSDYAEHDAVGLAGMIADRQISESEVRAAALQAIQALNPHINAVVDTWADEPQAQSGPLHGVPMLVKDLGLTARNRRNELGSRLAQGCVAGADSELMARFRRSGLLALGRTTTPELAASTTTENRVDGPTRNPWDLTRSVGGSSGGSAAAVAAGMVPIAHATDGGGSIRVPAASCGLFGLKPSRGRLPMGPDVDEVWAGLAVHGVLSRTVRDTASVLDAVHGPASGDPFHIAPPTQSYRSLLSREPGPLRIAVQGHALNGQPTAPAVSAGLNLVCQTLEGLGHHVTPAVADIGLSWEAFVELNARFWSSNTAAWIDAIATATDRPIDESTLEPATLALYRLGCELSATQLLEAMYQRNVVTRKVGDFFCNYDVLLTPTLPAPQPLVGQYNANQETLDGRGWIAHVFDHSPFTAVFNVSGCPAMSMPLTQDLASGLPIGMQFGAAYGREDLLLQLAAQLERAMPWTDRRPPIWAGNHE</sequence>
<dbReference type="EMBL" id="CP048810">
    <property type="protein sequence ID" value="QKS80442.1"/>
    <property type="molecule type" value="Genomic_DNA"/>
</dbReference>
<dbReference type="InterPro" id="IPR023631">
    <property type="entry name" value="Amidase_dom"/>
</dbReference>